<accession>A0A2T7PZZ3</accession>
<feature type="transmembrane region" description="Helical" evidence="2">
    <location>
        <begin position="12"/>
        <end position="31"/>
    </location>
</feature>
<evidence type="ECO:0000256" key="2">
    <source>
        <dbReference type="SAM" id="Phobius"/>
    </source>
</evidence>
<dbReference type="InterPro" id="IPR006461">
    <property type="entry name" value="PLAC_motif_containing"/>
</dbReference>
<dbReference type="OrthoDB" id="1045822at2759"/>
<keyword evidence="2" id="KW-0812">Transmembrane</keyword>
<dbReference type="Proteomes" id="UP000245119">
    <property type="component" value="Linkage Group LG1"/>
</dbReference>
<name>A0A2T7PZZ3_POMCA</name>
<dbReference type="PANTHER" id="PTHR15907">
    <property type="entry name" value="DUF614 FAMILY PROTEIN-RELATED"/>
    <property type="match status" value="1"/>
</dbReference>
<dbReference type="EMBL" id="PZQS01000001">
    <property type="protein sequence ID" value="PVD38996.1"/>
    <property type="molecule type" value="Genomic_DNA"/>
</dbReference>
<comment type="similarity">
    <text evidence="1">Belongs to the cornifelin family.</text>
</comment>
<keyword evidence="4" id="KW-1185">Reference proteome</keyword>
<gene>
    <name evidence="3" type="ORF">C0Q70_01621</name>
</gene>
<dbReference type="AlphaFoldDB" id="A0A2T7PZZ3"/>
<sequence length="109" mass="11690">MASDWQHGLFGCFDNLGLCIISYFIPCYQFGKNAEAVGESCFGCGLAYICPIANIIAAIKIRGKIREQKGIAGSTIGDLVLFCFCPLCTLVQEAQEVQGMPGGVSMARE</sequence>
<evidence type="ECO:0000256" key="1">
    <source>
        <dbReference type="ARBA" id="ARBA00009024"/>
    </source>
</evidence>
<protein>
    <submittedName>
        <fullName evidence="3">Uncharacterized protein</fullName>
    </submittedName>
</protein>
<dbReference type="Pfam" id="PF04749">
    <property type="entry name" value="PLAC8"/>
    <property type="match status" value="1"/>
</dbReference>
<comment type="caution">
    <text evidence="3">The sequence shown here is derived from an EMBL/GenBank/DDBJ whole genome shotgun (WGS) entry which is preliminary data.</text>
</comment>
<evidence type="ECO:0000313" key="3">
    <source>
        <dbReference type="EMBL" id="PVD38996.1"/>
    </source>
</evidence>
<keyword evidence="2" id="KW-0472">Membrane</keyword>
<evidence type="ECO:0000313" key="4">
    <source>
        <dbReference type="Proteomes" id="UP000245119"/>
    </source>
</evidence>
<keyword evidence="2" id="KW-1133">Transmembrane helix</keyword>
<reference evidence="3 4" key="1">
    <citation type="submission" date="2018-04" db="EMBL/GenBank/DDBJ databases">
        <title>The genome of golden apple snail Pomacea canaliculata provides insight into stress tolerance and invasive adaptation.</title>
        <authorList>
            <person name="Liu C."/>
            <person name="Liu B."/>
            <person name="Ren Y."/>
            <person name="Zhang Y."/>
            <person name="Wang H."/>
            <person name="Li S."/>
            <person name="Jiang F."/>
            <person name="Yin L."/>
            <person name="Zhang G."/>
            <person name="Qian W."/>
            <person name="Fan W."/>
        </authorList>
    </citation>
    <scope>NUCLEOTIDE SEQUENCE [LARGE SCALE GENOMIC DNA]</scope>
    <source>
        <strain evidence="3">SZHN2017</strain>
        <tissue evidence="3">Muscle</tissue>
    </source>
</reference>
<dbReference type="NCBIfam" id="TIGR01571">
    <property type="entry name" value="A_thal_Cys_rich"/>
    <property type="match status" value="1"/>
</dbReference>
<proteinExistence type="inferred from homology"/>
<dbReference type="STRING" id="400727.A0A2T7PZZ3"/>
<feature type="transmembrane region" description="Helical" evidence="2">
    <location>
        <begin position="37"/>
        <end position="59"/>
    </location>
</feature>
<dbReference type="OMA" id="MAYTRTK"/>
<organism evidence="3 4">
    <name type="scientific">Pomacea canaliculata</name>
    <name type="common">Golden apple snail</name>
    <dbReference type="NCBI Taxonomy" id="400727"/>
    <lineage>
        <taxon>Eukaryota</taxon>
        <taxon>Metazoa</taxon>
        <taxon>Spiralia</taxon>
        <taxon>Lophotrochozoa</taxon>
        <taxon>Mollusca</taxon>
        <taxon>Gastropoda</taxon>
        <taxon>Caenogastropoda</taxon>
        <taxon>Architaenioglossa</taxon>
        <taxon>Ampullarioidea</taxon>
        <taxon>Ampullariidae</taxon>
        <taxon>Pomacea</taxon>
    </lineage>
</organism>